<feature type="domain" description="Death" evidence="1">
    <location>
        <begin position="139"/>
        <end position="201"/>
    </location>
</feature>
<reference evidence="2" key="1">
    <citation type="submission" date="2023-01" db="EMBL/GenBank/DDBJ databases">
        <title>Genome assembly of the deep-sea coral Lophelia pertusa.</title>
        <authorList>
            <person name="Herrera S."/>
            <person name="Cordes E."/>
        </authorList>
    </citation>
    <scope>NUCLEOTIDE SEQUENCE</scope>
    <source>
        <strain evidence="2">USNM1676648</strain>
        <tissue evidence="2">Polyp</tissue>
    </source>
</reference>
<comment type="caution">
    <text evidence="2">The sequence shown here is derived from an EMBL/GenBank/DDBJ whole genome shotgun (WGS) entry which is preliminary data.</text>
</comment>
<dbReference type="Proteomes" id="UP001163046">
    <property type="component" value="Unassembled WGS sequence"/>
</dbReference>
<protein>
    <recommendedName>
        <fullName evidence="1">Death domain-containing protein</fullName>
    </recommendedName>
</protein>
<dbReference type="SUPFAM" id="SSF47986">
    <property type="entry name" value="DEATH domain"/>
    <property type="match status" value="1"/>
</dbReference>
<evidence type="ECO:0000313" key="3">
    <source>
        <dbReference type="Proteomes" id="UP001163046"/>
    </source>
</evidence>
<gene>
    <name evidence="2" type="ORF">OS493_028650</name>
</gene>
<dbReference type="OrthoDB" id="5982357at2759"/>
<dbReference type="EMBL" id="MU827329">
    <property type="protein sequence ID" value="KAJ7354988.1"/>
    <property type="molecule type" value="Genomic_DNA"/>
</dbReference>
<dbReference type="GO" id="GO:0007165">
    <property type="term" value="P:signal transduction"/>
    <property type="evidence" value="ECO:0007669"/>
    <property type="project" value="InterPro"/>
</dbReference>
<dbReference type="InterPro" id="IPR000488">
    <property type="entry name" value="Death_dom"/>
</dbReference>
<sequence>MASLAGQEEAFNSTNDSGNRQRLARLLICGEKETKTIVLSTGVLESLQSAACDASAVVARLQDNLQLNQAALSDPEPETTRMIRCLATIAKNENRLDVVQHLRQITPAGTTGPLLPERLDVKKIPASLIRELTIDLCGGEEWKIVAEKLGLSSAEIRYLHNRTMNPCIEALVHSRNQRFINVDTLYNVLVECGLPMLADVL</sequence>
<proteinExistence type="predicted"/>
<accession>A0A9X0CKS7</accession>
<keyword evidence="3" id="KW-1185">Reference proteome</keyword>
<organism evidence="2 3">
    <name type="scientific">Desmophyllum pertusum</name>
    <dbReference type="NCBI Taxonomy" id="174260"/>
    <lineage>
        <taxon>Eukaryota</taxon>
        <taxon>Metazoa</taxon>
        <taxon>Cnidaria</taxon>
        <taxon>Anthozoa</taxon>
        <taxon>Hexacorallia</taxon>
        <taxon>Scleractinia</taxon>
        <taxon>Caryophylliina</taxon>
        <taxon>Caryophylliidae</taxon>
        <taxon>Desmophyllum</taxon>
    </lineage>
</organism>
<evidence type="ECO:0000313" key="2">
    <source>
        <dbReference type="EMBL" id="KAJ7354988.1"/>
    </source>
</evidence>
<dbReference type="Gene3D" id="1.10.533.10">
    <property type="entry name" value="Death Domain, Fas"/>
    <property type="match status" value="1"/>
</dbReference>
<evidence type="ECO:0000259" key="1">
    <source>
        <dbReference type="PROSITE" id="PS50017"/>
    </source>
</evidence>
<dbReference type="InterPro" id="IPR011029">
    <property type="entry name" value="DEATH-like_dom_sf"/>
</dbReference>
<dbReference type="PROSITE" id="PS50017">
    <property type="entry name" value="DEATH_DOMAIN"/>
    <property type="match status" value="1"/>
</dbReference>
<name>A0A9X0CKS7_9CNID</name>
<dbReference type="CDD" id="cd01670">
    <property type="entry name" value="Death"/>
    <property type="match status" value="1"/>
</dbReference>
<dbReference type="AlphaFoldDB" id="A0A9X0CKS7"/>